<dbReference type="Proteomes" id="UP000595437">
    <property type="component" value="Chromosome 1"/>
</dbReference>
<keyword evidence="2" id="KW-1185">Reference proteome</keyword>
<reference evidence="2" key="1">
    <citation type="submission" date="2021-01" db="EMBL/GenBank/DDBJ databases">
        <title>Caligus Genome Assembly.</title>
        <authorList>
            <person name="Gallardo-Escarate C."/>
        </authorList>
    </citation>
    <scope>NUCLEOTIDE SEQUENCE [LARGE SCALE GENOMIC DNA]</scope>
</reference>
<accession>A0A7T8KJK5</accession>
<protein>
    <submittedName>
        <fullName evidence="1">Uncharacterized protein</fullName>
    </submittedName>
</protein>
<gene>
    <name evidence="1" type="ORF">FKW44_001983</name>
</gene>
<proteinExistence type="predicted"/>
<evidence type="ECO:0000313" key="2">
    <source>
        <dbReference type="Proteomes" id="UP000595437"/>
    </source>
</evidence>
<organism evidence="1 2">
    <name type="scientific">Caligus rogercresseyi</name>
    <name type="common">Sea louse</name>
    <dbReference type="NCBI Taxonomy" id="217165"/>
    <lineage>
        <taxon>Eukaryota</taxon>
        <taxon>Metazoa</taxon>
        <taxon>Ecdysozoa</taxon>
        <taxon>Arthropoda</taxon>
        <taxon>Crustacea</taxon>
        <taxon>Multicrustacea</taxon>
        <taxon>Hexanauplia</taxon>
        <taxon>Copepoda</taxon>
        <taxon>Siphonostomatoida</taxon>
        <taxon>Caligidae</taxon>
        <taxon>Caligus</taxon>
    </lineage>
</organism>
<dbReference type="EMBL" id="CP045890">
    <property type="protein sequence ID" value="QQP57104.1"/>
    <property type="molecule type" value="Genomic_DNA"/>
</dbReference>
<evidence type="ECO:0000313" key="1">
    <source>
        <dbReference type="EMBL" id="QQP57104.1"/>
    </source>
</evidence>
<dbReference type="AlphaFoldDB" id="A0A7T8KJK5"/>
<name>A0A7T8KJK5_CALRO</name>
<sequence length="238" mass="27220">MNSPIHSIHERLAIQSEAMLKEEEKSLADSMNSLMFSLDISSSRSKMKRITCLLHELQNLSKVCEDIQESCKENRVLQLKTELEDVKDILYTLVESRLSPRQLNPFDPSIRFFGIDWEAIFGRCFNVSISICVFSSSFTSQGASLDIVLLNSIFSHLSRIEAEMDSHAEANRLKTIQTLPRPLTKAKSFRETSESKRVLNLGVRHRESQSDLGYAPDFAVKRKNSFLQNVSNMFKNIR</sequence>